<gene>
    <name evidence="1" type="ORF">TVY486_0201270</name>
</gene>
<evidence type="ECO:0000313" key="1">
    <source>
        <dbReference type="EMBL" id="CCC46714.1"/>
    </source>
</evidence>
<protein>
    <recommendedName>
        <fullName evidence="2">Variant surface glycoprotein</fullName>
    </recommendedName>
</protein>
<accession>G0TRZ0</accession>
<dbReference type="EMBL" id="HE573018">
    <property type="protein sequence ID" value="CCC46714.1"/>
    <property type="molecule type" value="Genomic_DNA"/>
</dbReference>
<dbReference type="VEuPathDB" id="TriTrypDB:TvY486_0201270"/>
<dbReference type="AlphaFoldDB" id="G0TRZ0"/>
<name>G0TRZ0_TRYVY</name>
<sequence>MIFGSEPPMYLKRPGNRGIRMHEADILQHYPGYKHPLHQEPDSLGYISEANRLFPGLKYVHEQQQERAEALERNVRVVETHRQRHIQREADLLGRREKSFARMKLHKEGVVGLSMRNEPGDGRDTITQECRSAEARQFHDYKLAQGAHVYYTRQQRMARMNNKHDYNILTGEPIKQVAPPPFPGPLPDNIVFPFHASNITRQ</sequence>
<proteinExistence type="predicted"/>
<reference evidence="1" key="1">
    <citation type="journal article" date="2012" name="Proc. Natl. Acad. Sci. U.S.A.">
        <title>Antigenic diversity is generated by distinct evolutionary mechanisms in African trypanosome species.</title>
        <authorList>
            <person name="Jackson A.P."/>
            <person name="Berry A."/>
            <person name="Aslett M."/>
            <person name="Allison H.C."/>
            <person name="Burton P."/>
            <person name="Vavrova-Anderson J."/>
            <person name="Brown R."/>
            <person name="Browne H."/>
            <person name="Corton N."/>
            <person name="Hauser H."/>
            <person name="Gamble J."/>
            <person name="Gilderthorp R."/>
            <person name="Marcello L."/>
            <person name="McQuillan J."/>
            <person name="Otto T.D."/>
            <person name="Quail M.A."/>
            <person name="Sanders M.J."/>
            <person name="van Tonder A."/>
            <person name="Ginger M.L."/>
            <person name="Field M.C."/>
            <person name="Barry J.D."/>
            <person name="Hertz-Fowler C."/>
            <person name="Berriman M."/>
        </authorList>
    </citation>
    <scope>NUCLEOTIDE SEQUENCE</scope>
    <source>
        <strain evidence="1">Y486</strain>
    </source>
</reference>
<organism evidence="1">
    <name type="scientific">Trypanosoma vivax (strain Y486)</name>
    <dbReference type="NCBI Taxonomy" id="1055687"/>
    <lineage>
        <taxon>Eukaryota</taxon>
        <taxon>Discoba</taxon>
        <taxon>Euglenozoa</taxon>
        <taxon>Kinetoplastea</taxon>
        <taxon>Metakinetoplastina</taxon>
        <taxon>Trypanosomatida</taxon>
        <taxon>Trypanosomatidae</taxon>
        <taxon>Trypanosoma</taxon>
        <taxon>Duttonella</taxon>
    </lineage>
</organism>
<evidence type="ECO:0008006" key="2">
    <source>
        <dbReference type="Google" id="ProtNLM"/>
    </source>
</evidence>